<organism evidence="3">
    <name type="scientific">freshwater metagenome</name>
    <dbReference type="NCBI Taxonomy" id="449393"/>
    <lineage>
        <taxon>unclassified sequences</taxon>
        <taxon>metagenomes</taxon>
        <taxon>ecological metagenomes</taxon>
    </lineage>
</organism>
<dbReference type="PANTHER" id="PTHR42996:SF1">
    <property type="entry name" value="PHOSPHATE-BINDING PROTEIN PSTS"/>
    <property type="match status" value="1"/>
</dbReference>
<dbReference type="Pfam" id="PF12849">
    <property type="entry name" value="PBP_like_2"/>
    <property type="match status" value="1"/>
</dbReference>
<dbReference type="SUPFAM" id="SSF53850">
    <property type="entry name" value="Periplasmic binding protein-like II"/>
    <property type="match status" value="1"/>
</dbReference>
<accession>A0A6J6N4P9</accession>
<gene>
    <name evidence="3" type="ORF">UFOPK2370_00292</name>
</gene>
<name>A0A6J6N4P9_9ZZZZ</name>
<dbReference type="Gene3D" id="3.40.190.10">
    <property type="entry name" value="Periplasmic binding protein-like II"/>
    <property type="match status" value="2"/>
</dbReference>
<evidence type="ECO:0000256" key="1">
    <source>
        <dbReference type="ARBA" id="ARBA00008725"/>
    </source>
</evidence>
<sequence>MKRSLGAIGLVLIGSLTLTACDPPMPPEVLASLAEQTYTCVEGDTQVHAIDTVASVAADWQFSVEAACPGMTITPSIEASAGTALQIFRADAIAVGTSFSEVPFALDAVVLAVSLADITNVNLSADAIGKIWSGEITNWADPELAKLNPNFELPDVAISFGVDSDVGETKSFLDWMARLAGREIAIEGGSANLEDFAEGSLVLTKYSRASDLFATTAGIVTEEGGDGVIPTMETVLTAATMFKTKTENGKVALTFDPKAKAIAPEGIAIAPIPYQAVTLITLALVGEDSLKTRAAARYLLRQDSQGSLGLSSVIALPEMLRAISLATVSVGLPQPTLAPQ</sequence>
<dbReference type="InterPro" id="IPR050962">
    <property type="entry name" value="Phosphate-bind_PstS"/>
</dbReference>
<protein>
    <submittedName>
        <fullName evidence="3">Unannotated protein</fullName>
    </submittedName>
</protein>
<comment type="similarity">
    <text evidence="1">Belongs to the PstS family.</text>
</comment>
<dbReference type="InterPro" id="IPR024370">
    <property type="entry name" value="PBP_domain"/>
</dbReference>
<evidence type="ECO:0000259" key="2">
    <source>
        <dbReference type="Pfam" id="PF12849"/>
    </source>
</evidence>
<evidence type="ECO:0000313" key="3">
    <source>
        <dbReference type="EMBL" id="CAB4681117.1"/>
    </source>
</evidence>
<dbReference type="PROSITE" id="PS51257">
    <property type="entry name" value="PROKAR_LIPOPROTEIN"/>
    <property type="match status" value="1"/>
</dbReference>
<dbReference type="PANTHER" id="PTHR42996">
    <property type="entry name" value="PHOSPHATE-BINDING PROTEIN PSTS"/>
    <property type="match status" value="1"/>
</dbReference>
<reference evidence="3" key="1">
    <citation type="submission" date="2020-05" db="EMBL/GenBank/DDBJ databases">
        <authorList>
            <person name="Chiriac C."/>
            <person name="Salcher M."/>
            <person name="Ghai R."/>
            <person name="Kavagutti S V."/>
        </authorList>
    </citation>
    <scope>NUCLEOTIDE SEQUENCE</scope>
</reference>
<feature type="domain" description="PBP" evidence="2">
    <location>
        <begin position="64"/>
        <end position="254"/>
    </location>
</feature>
<dbReference type="EMBL" id="CAEZXK010000004">
    <property type="protein sequence ID" value="CAB4681117.1"/>
    <property type="molecule type" value="Genomic_DNA"/>
</dbReference>
<dbReference type="AlphaFoldDB" id="A0A6J6N4P9"/>
<proteinExistence type="inferred from homology"/>